<gene>
    <name evidence="8" type="ORF">WH52_12690</name>
</gene>
<dbReference type="PANTHER" id="PTHR10434:SF64">
    <property type="entry name" value="1-ACYL-SN-GLYCEROL-3-PHOSPHATE ACYLTRANSFERASE-RELATED"/>
    <property type="match status" value="1"/>
</dbReference>
<evidence type="ECO:0000256" key="4">
    <source>
        <dbReference type="ARBA" id="ARBA00023098"/>
    </source>
</evidence>
<evidence type="ECO:0000256" key="3">
    <source>
        <dbReference type="ARBA" id="ARBA00022679"/>
    </source>
</evidence>
<reference evidence="8 9" key="1">
    <citation type="submission" date="2015-03" db="EMBL/GenBank/DDBJ databases">
        <title>Genome sequence of Tenacibaculum sp. S2-2, isolated from intestinal microbiota of sea cucumber, Apostichopus japonicas.</title>
        <authorList>
            <person name="Shao Z."/>
            <person name="Wang L."/>
            <person name="Li X."/>
        </authorList>
    </citation>
    <scope>NUCLEOTIDE SEQUENCE [LARGE SCALE GENOMIC DNA]</scope>
    <source>
        <strain evidence="8 9">S2-2</strain>
    </source>
</reference>
<dbReference type="OrthoDB" id="9803035at2"/>
<dbReference type="CDD" id="cd07989">
    <property type="entry name" value="LPLAT_AGPAT-like"/>
    <property type="match status" value="1"/>
</dbReference>
<evidence type="ECO:0000313" key="9">
    <source>
        <dbReference type="Proteomes" id="UP000194221"/>
    </source>
</evidence>
<keyword evidence="6" id="KW-0472">Membrane</keyword>
<evidence type="ECO:0000256" key="6">
    <source>
        <dbReference type="SAM" id="Phobius"/>
    </source>
</evidence>
<dbReference type="InterPro" id="IPR002123">
    <property type="entry name" value="Plipid/glycerol_acylTrfase"/>
</dbReference>
<comment type="pathway">
    <text evidence="1">Lipid metabolism.</text>
</comment>
<keyword evidence="3 8" id="KW-0808">Transferase</keyword>
<dbReference type="AlphaFoldDB" id="A0A1Y2PAC5"/>
<dbReference type="PANTHER" id="PTHR10434">
    <property type="entry name" value="1-ACYL-SN-GLYCEROL-3-PHOSPHATE ACYLTRANSFERASE"/>
    <property type="match status" value="1"/>
</dbReference>
<evidence type="ECO:0000313" key="8">
    <source>
        <dbReference type="EMBL" id="OSY87120.1"/>
    </source>
</evidence>
<accession>A0A1Y2PAC5</accession>
<dbReference type="InParanoid" id="A0A1Y2PAC5"/>
<keyword evidence="5 8" id="KW-0012">Acyltransferase</keyword>
<comment type="caution">
    <text evidence="8">The sequence shown here is derived from an EMBL/GenBank/DDBJ whole genome shotgun (WGS) entry which is preliminary data.</text>
</comment>
<dbReference type="SUPFAM" id="SSF69593">
    <property type="entry name" value="Glycerol-3-phosphate (1)-acyltransferase"/>
    <property type="match status" value="1"/>
</dbReference>
<keyword evidence="2" id="KW-0444">Lipid biosynthesis</keyword>
<keyword evidence="9" id="KW-1185">Reference proteome</keyword>
<dbReference type="EMBL" id="LAPZ01000014">
    <property type="protein sequence ID" value="OSY87120.1"/>
    <property type="molecule type" value="Genomic_DNA"/>
</dbReference>
<evidence type="ECO:0000256" key="2">
    <source>
        <dbReference type="ARBA" id="ARBA00022516"/>
    </source>
</evidence>
<evidence type="ECO:0000256" key="1">
    <source>
        <dbReference type="ARBA" id="ARBA00005189"/>
    </source>
</evidence>
<proteinExistence type="predicted"/>
<feature type="domain" description="Phospholipid/glycerol acyltransferase" evidence="7">
    <location>
        <begin position="76"/>
        <end position="195"/>
    </location>
</feature>
<evidence type="ECO:0000256" key="5">
    <source>
        <dbReference type="ARBA" id="ARBA00023315"/>
    </source>
</evidence>
<dbReference type="RefSeq" id="WP_086031340.1">
    <property type="nucleotide sequence ID" value="NZ_LAPZ01000014.1"/>
</dbReference>
<evidence type="ECO:0000259" key="7">
    <source>
        <dbReference type="SMART" id="SM00563"/>
    </source>
</evidence>
<dbReference type="GO" id="GO:0003841">
    <property type="term" value="F:1-acylglycerol-3-phosphate O-acyltransferase activity"/>
    <property type="evidence" value="ECO:0007669"/>
    <property type="project" value="TreeGrafter"/>
</dbReference>
<sequence>MKALSYVLSTIFAVVFFLLLLIFHPLQWLGLKLFGQQKGHQPVVNVMNWFLIKSLLILGVRVKLENKQKLPENTSLIFVANHQSMFDIPPIIWYFRKYYPKFVSKKELGKGIPSISFNLQHGGAALIDRKDPKQAISELITYSKRVNDNNWSAVIFPEGTRSRTGKPKSFSVNGLKTIIKFNPNSYIVPLTINNSWKVFKYGKFPLGIMSPIKIMTHEPIKVDALPFDELITQVETTIKNAVV</sequence>
<keyword evidence="4" id="KW-0443">Lipid metabolism</keyword>
<dbReference type="GO" id="GO:0006654">
    <property type="term" value="P:phosphatidic acid biosynthetic process"/>
    <property type="evidence" value="ECO:0007669"/>
    <property type="project" value="TreeGrafter"/>
</dbReference>
<keyword evidence="6" id="KW-0812">Transmembrane</keyword>
<dbReference type="Proteomes" id="UP000194221">
    <property type="component" value="Unassembled WGS sequence"/>
</dbReference>
<dbReference type="Pfam" id="PF01553">
    <property type="entry name" value="Acyltransferase"/>
    <property type="match status" value="1"/>
</dbReference>
<organism evidence="8 9">
    <name type="scientific">Tenacibaculum holothuriorum</name>
    <dbReference type="NCBI Taxonomy" id="1635173"/>
    <lineage>
        <taxon>Bacteria</taxon>
        <taxon>Pseudomonadati</taxon>
        <taxon>Bacteroidota</taxon>
        <taxon>Flavobacteriia</taxon>
        <taxon>Flavobacteriales</taxon>
        <taxon>Flavobacteriaceae</taxon>
        <taxon>Tenacibaculum</taxon>
    </lineage>
</organism>
<dbReference type="SMART" id="SM00563">
    <property type="entry name" value="PlsC"/>
    <property type="match status" value="1"/>
</dbReference>
<dbReference type="STRING" id="1635173.WH52_12690"/>
<keyword evidence="6" id="KW-1133">Transmembrane helix</keyword>
<name>A0A1Y2PAC5_9FLAO</name>
<feature type="transmembrane region" description="Helical" evidence="6">
    <location>
        <begin position="7"/>
        <end position="26"/>
    </location>
</feature>
<protein>
    <submittedName>
        <fullName evidence="8">Glycerol acyltransferase</fullName>
    </submittedName>
</protein>